<feature type="transmembrane region" description="Helical" evidence="6">
    <location>
        <begin position="65"/>
        <end position="87"/>
    </location>
</feature>
<evidence type="ECO:0000256" key="3">
    <source>
        <dbReference type="ARBA" id="ARBA00022692"/>
    </source>
</evidence>
<protein>
    <submittedName>
        <fullName evidence="7">Ribose transport system permease protein</fullName>
    </submittedName>
</protein>
<proteinExistence type="predicted"/>
<feature type="transmembrane region" description="Helical" evidence="6">
    <location>
        <begin position="190"/>
        <end position="211"/>
    </location>
</feature>
<comment type="subcellular location">
    <subcellularLocation>
        <location evidence="1">Cell membrane</location>
        <topology evidence="1">Multi-pass membrane protein</topology>
    </subcellularLocation>
</comment>
<evidence type="ECO:0000256" key="4">
    <source>
        <dbReference type="ARBA" id="ARBA00022989"/>
    </source>
</evidence>
<organism evidence="7 8">
    <name type="scientific">Nocardioides kongjuensis</name>
    <dbReference type="NCBI Taxonomy" id="349522"/>
    <lineage>
        <taxon>Bacteria</taxon>
        <taxon>Bacillati</taxon>
        <taxon>Actinomycetota</taxon>
        <taxon>Actinomycetes</taxon>
        <taxon>Propionibacteriales</taxon>
        <taxon>Nocardioidaceae</taxon>
        <taxon>Nocardioides</taxon>
    </lineage>
</organism>
<evidence type="ECO:0000256" key="2">
    <source>
        <dbReference type="ARBA" id="ARBA00022475"/>
    </source>
</evidence>
<comment type="caution">
    <text evidence="7">The sequence shown here is derived from an EMBL/GenBank/DDBJ whole genome shotgun (WGS) entry which is preliminary data.</text>
</comment>
<reference evidence="7 8" key="1">
    <citation type="submission" date="2020-07" db="EMBL/GenBank/DDBJ databases">
        <title>Sequencing the genomes of 1000 actinobacteria strains.</title>
        <authorList>
            <person name="Klenk H.-P."/>
        </authorList>
    </citation>
    <scope>NUCLEOTIDE SEQUENCE [LARGE SCALE GENOMIC DNA]</scope>
    <source>
        <strain evidence="7 8">DSM 19082</strain>
    </source>
</reference>
<keyword evidence="2" id="KW-1003">Cell membrane</keyword>
<dbReference type="EMBL" id="JACCBF010000001">
    <property type="protein sequence ID" value="NYD31090.1"/>
    <property type="molecule type" value="Genomic_DNA"/>
</dbReference>
<dbReference type="GO" id="GO:0005886">
    <property type="term" value="C:plasma membrane"/>
    <property type="evidence" value="ECO:0007669"/>
    <property type="project" value="UniProtKB-SubCell"/>
</dbReference>
<dbReference type="GO" id="GO:0022857">
    <property type="term" value="F:transmembrane transporter activity"/>
    <property type="evidence" value="ECO:0007669"/>
    <property type="project" value="InterPro"/>
</dbReference>
<keyword evidence="3 6" id="KW-0812">Transmembrane</keyword>
<sequence length="296" mass="29415">MLVYLASTQEFFFTKANVLNVLSGNSALLITSVGLTFVVLAAGFDLSVGAIYAASGYAAFRALDAGLPIVAALLCGIGIGILLGGAVNGVLIGAFRLNFFVVTLGTSSLFTGALNVITNGKTNAIAEPEGSLIYFLGNGTVLTIPFPIILSAVVLAISGYVLRCTPFGRAVYAVGGNPDAARLAGINVPAVRICVYGIGGLLAAVAGLIDASRLASASPTAGASLALTAGAAVLLGGTSFFGGIGGVGGTIVGVLLIAVLQNGLGLMGVSAFWQGVVTGFVLVVAVSLDKLQSRTG</sequence>
<keyword evidence="5 6" id="KW-0472">Membrane</keyword>
<dbReference type="PANTHER" id="PTHR32196:SF72">
    <property type="entry name" value="RIBOSE IMPORT PERMEASE PROTEIN RBSC"/>
    <property type="match status" value="1"/>
</dbReference>
<feature type="transmembrane region" description="Helical" evidence="6">
    <location>
        <begin position="271"/>
        <end position="288"/>
    </location>
</feature>
<feature type="transmembrane region" description="Helical" evidence="6">
    <location>
        <begin position="132"/>
        <end position="162"/>
    </location>
</feature>
<dbReference type="AlphaFoldDB" id="A0A852RQF7"/>
<dbReference type="InterPro" id="IPR001851">
    <property type="entry name" value="ABC_transp_permease"/>
</dbReference>
<feature type="transmembrane region" description="Helical" evidence="6">
    <location>
        <begin position="99"/>
        <end position="120"/>
    </location>
</feature>
<dbReference type="Pfam" id="PF02653">
    <property type="entry name" value="BPD_transp_2"/>
    <property type="match status" value="1"/>
</dbReference>
<evidence type="ECO:0000256" key="1">
    <source>
        <dbReference type="ARBA" id="ARBA00004651"/>
    </source>
</evidence>
<evidence type="ECO:0000256" key="5">
    <source>
        <dbReference type="ARBA" id="ARBA00023136"/>
    </source>
</evidence>
<dbReference type="PANTHER" id="PTHR32196">
    <property type="entry name" value="ABC TRANSPORTER PERMEASE PROTEIN YPHD-RELATED-RELATED"/>
    <property type="match status" value="1"/>
</dbReference>
<dbReference type="CDD" id="cd06579">
    <property type="entry name" value="TM_PBP1_transp_AraH_like"/>
    <property type="match status" value="1"/>
</dbReference>
<keyword evidence="4 6" id="KW-1133">Transmembrane helix</keyword>
<evidence type="ECO:0000256" key="6">
    <source>
        <dbReference type="SAM" id="Phobius"/>
    </source>
</evidence>
<feature type="transmembrane region" description="Helical" evidence="6">
    <location>
        <begin position="27"/>
        <end position="53"/>
    </location>
</feature>
<evidence type="ECO:0000313" key="8">
    <source>
        <dbReference type="Proteomes" id="UP000582231"/>
    </source>
</evidence>
<evidence type="ECO:0000313" key="7">
    <source>
        <dbReference type="EMBL" id="NYD31090.1"/>
    </source>
</evidence>
<dbReference type="RefSeq" id="WP_179727252.1">
    <property type="nucleotide sequence ID" value="NZ_BAABEF010000001.1"/>
</dbReference>
<keyword evidence="8" id="KW-1185">Reference proteome</keyword>
<dbReference type="Proteomes" id="UP000582231">
    <property type="component" value="Unassembled WGS sequence"/>
</dbReference>
<name>A0A852RQF7_9ACTN</name>
<gene>
    <name evidence="7" type="ORF">BJ958_002636</name>
</gene>
<feature type="transmembrane region" description="Helical" evidence="6">
    <location>
        <begin position="232"/>
        <end position="259"/>
    </location>
</feature>
<accession>A0A852RQF7</accession>